<evidence type="ECO:0000256" key="10">
    <source>
        <dbReference type="ARBA" id="ARBA00023049"/>
    </source>
</evidence>
<keyword evidence="6" id="KW-0479">Metal-binding</keyword>
<dbReference type="InterPro" id="IPR008915">
    <property type="entry name" value="Peptidase_M50"/>
</dbReference>
<dbReference type="Pfam" id="PF02163">
    <property type="entry name" value="Peptidase_M50"/>
    <property type="match status" value="1"/>
</dbReference>
<evidence type="ECO:0000313" key="15">
    <source>
        <dbReference type="Proteomes" id="UP000049855"/>
    </source>
</evidence>
<evidence type="ECO:0000256" key="3">
    <source>
        <dbReference type="ARBA" id="ARBA00007931"/>
    </source>
</evidence>
<evidence type="ECO:0000256" key="1">
    <source>
        <dbReference type="ARBA" id="ARBA00001947"/>
    </source>
</evidence>
<dbReference type="GO" id="GO:0016020">
    <property type="term" value="C:membrane"/>
    <property type="evidence" value="ECO:0007669"/>
    <property type="project" value="UniProtKB-SubCell"/>
</dbReference>
<dbReference type="RefSeq" id="WP_021169137.1">
    <property type="nucleotide sequence ID" value="NZ_CTRP01000003.1"/>
</dbReference>
<dbReference type="EMBL" id="CTRP01000003">
    <property type="protein sequence ID" value="CQR70399.1"/>
    <property type="molecule type" value="Genomic_DNA"/>
</dbReference>
<dbReference type="GO" id="GO:0046872">
    <property type="term" value="F:metal ion binding"/>
    <property type="evidence" value="ECO:0007669"/>
    <property type="project" value="UniProtKB-KW"/>
</dbReference>
<keyword evidence="5 12" id="KW-0812">Transmembrane</keyword>
<feature type="transmembrane region" description="Helical" evidence="12">
    <location>
        <begin position="17"/>
        <end position="38"/>
    </location>
</feature>
<keyword evidence="4 14" id="KW-0645">Protease</keyword>
<reference evidence="15" key="1">
    <citation type="submission" date="2015-03" db="EMBL/GenBank/DDBJ databases">
        <authorList>
            <person name="Nijsse Bart"/>
        </authorList>
    </citation>
    <scope>NUCLEOTIDE SEQUENCE [LARGE SCALE GENOMIC DNA]</scope>
</reference>
<evidence type="ECO:0000256" key="12">
    <source>
        <dbReference type="SAM" id="Phobius"/>
    </source>
</evidence>
<sequence>MNCWQVINLGRRVLRRAGIGIVGLLALFQVGGVLSTAVSMLVSLAFYAFAFGVKFGIGFILLLLVHELGHIAASRIVGLRANGPTFIPFIGAVISLNRPPINAKMTANIAIGGPAAGTLSALVCLVFYLWSGSTLMLVLSYTACLLNIFNLIPCAPLDGERIAAAISPRLWWIGSFVIGVVFLYTYNILVFIIFLFSLFELWRGEEAQGNGYYQLTATQRLKVAWWYFGLLSVLGLTTLYTLELLK</sequence>
<evidence type="ECO:0000256" key="8">
    <source>
        <dbReference type="ARBA" id="ARBA00022833"/>
    </source>
</evidence>
<keyword evidence="9 12" id="KW-1133">Transmembrane helix</keyword>
<keyword evidence="7" id="KW-0378">Hydrolase</keyword>
<feature type="domain" description="Peptidase M50" evidence="13">
    <location>
        <begin position="56"/>
        <end position="128"/>
    </location>
</feature>
<dbReference type="PANTHER" id="PTHR39188">
    <property type="entry name" value="MEMBRANE-ASSOCIATED ZINC METALLOPROTEASE M50B"/>
    <property type="match status" value="1"/>
</dbReference>
<dbReference type="GO" id="GO:0008237">
    <property type="term" value="F:metallopeptidase activity"/>
    <property type="evidence" value="ECO:0007669"/>
    <property type="project" value="UniProtKB-KW"/>
</dbReference>
<accession>A0A0U1KTF2</accession>
<feature type="transmembrane region" description="Helical" evidence="12">
    <location>
        <begin position="107"/>
        <end position="130"/>
    </location>
</feature>
<keyword evidence="11 12" id="KW-0472">Membrane</keyword>
<evidence type="ECO:0000256" key="11">
    <source>
        <dbReference type="ARBA" id="ARBA00023136"/>
    </source>
</evidence>
<dbReference type="Proteomes" id="UP000049855">
    <property type="component" value="Unassembled WGS sequence"/>
</dbReference>
<dbReference type="PANTHER" id="PTHR39188:SF3">
    <property type="entry name" value="STAGE IV SPORULATION PROTEIN FB"/>
    <property type="match status" value="1"/>
</dbReference>
<keyword evidence="15" id="KW-1185">Reference proteome</keyword>
<evidence type="ECO:0000256" key="6">
    <source>
        <dbReference type="ARBA" id="ARBA00022723"/>
    </source>
</evidence>
<comment type="similarity">
    <text evidence="3">Belongs to the peptidase M50B family.</text>
</comment>
<gene>
    <name evidence="14" type="ORF">SpAn4DRAFT_1368</name>
</gene>
<dbReference type="AlphaFoldDB" id="A0A0U1KTF2"/>
<evidence type="ECO:0000256" key="5">
    <source>
        <dbReference type="ARBA" id="ARBA00022692"/>
    </source>
</evidence>
<evidence type="ECO:0000313" key="14">
    <source>
        <dbReference type="EMBL" id="CQR70399.1"/>
    </source>
</evidence>
<proteinExistence type="inferred from homology"/>
<feature type="transmembrane region" description="Helical" evidence="12">
    <location>
        <begin position="170"/>
        <end position="196"/>
    </location>
</feature>
<evidence type="ECO:0000259" key="13">
    <source>
        <dbReference type="Pfam" id="PF02163"/>
    </source>
</evidence>
<evidence type="ECO:0000256" key="7">
    <source>
        <dbReference type="ARBA" id="ARBA00022801"/>
    </source>
</evidence>
<feature type="transmembrane region" description="Helical" evidence="12">
    <location>
        <begin position="224"/>
        <end position="242"/>
    </location>
</feature>
<dbReference type="GO" id="GO:0006508">
    <property type="term" value="P:proteolysis"/>
    <property type="evidence" value="ECO:0007669"/>
    <property type="project" value="UniProtKB-KW"/>
</dbReference>
<protein>
    <submittedName>
        <fullName evidence="14">Membrane metalloprotease</fullName>
    </submittedName>
</protein>
<name>A0A0U1KTF2_9FIRM</name>
<feature type="transmembrane region" description="Helical" evidence="12">
    <location>
        <begin position="136"/>
        <end position="158"/>
    </location>
</feature>
<comment type="cofactor">
    <cofactor evidence="1">
        <name>Zn(2+)</name>
        <dbReference type="ChEBI" id="CHEBI:29105"/>
    </cofactor>
</comment>
<keyword evidence="10 14" id="KW-0482">Metalloprotease</keyword>
<organism evidence="14 15">
    <name type="scientific">Sporomusa ovata</name>
    <dbReference type="NCBI Taxonomy" id="2378"/>
    <lineage>
        <taxon>Bacteria</taxon>
        <taxon>Bacillati</taxon>
        <taxon>Bacillota</taxon>
        <taxon>Negativicutes</taxon>
        <taxon>Selenomonadales</taxon>
        <taxon>Sporomusaceae</taxon>
        <taxon>Sporomusa</taxon>
    </lineage>
</organism>
<evidence type="ECO:0000256" key="4">
    <source>
        <dbReference type="ARBA" id="ARBA00022670"/>
    </source>
</evidence>
<evidence type="ECO:0000256" key="2">
    <source>
        <dbReference type="ARBA" id="ARBA00004141"/>
    </source>
</evidence>
<feature type="transmembrane region" description="Helical" evidence="12">
    <location>
        <begin position="44"/>
        <end position="65"/>
    </location>
</feature>
<evidence type="ECO:0000256" key="9">
    <source>
        <dbReference type="ARBA" id="ARBA00022989"/>
    </source>
</evidence>
<comment type="subcellular location">
    <subcellularLocation>
        <location evidence="2">Membrane</location>
        <topology evidence="2">Multi-pass membrane protein</topology>
    </subcellularLocation>
</comment>
<keyword evidence="8" id="KW-0862">Zinc</keyword>